<keyword evidence="3" id="KW-0813">Transport</keyword>
<protein>
    <submittedName>
        <fullName evidence="12">Nucleoporin NSP1-like C-terminal domain-containing protein</fullName>
    </submittedName>
</protein>
<dbReference type="WBParaSite" id="Minc3s00664g15795">
    <property type="protein sequence ID" value="Minc3s00664g15795"/>
    <property type="gene ID" value="Minc3s00664g15795"/>
</dbReference>
<organism evidence="11 12">
    <name type="scientific">Meloidogyne incognita</name>
    <name type="common">Southern root-knot nematode worm</name>
    <name type="synonym">Oxyuris incognita</name>
    <dbReference type="NCBI Taxonomy" id="6306"/>
    <lineage>
        <taxon>Eukaryota</taxon>
        <taxon>Metazoa</taxon>
        <taxon>Ecdysozoa</taxon>
        <taxon>Nematoda</taxon>
        <taxon>Chromadorea</taxon>
        <taxon>Rhabditida</taxon>
        <taxon>Tylenchina</taxon>
        <taxon>Tylenchomorpha</taxon>
        <taxon>Tylenchoidea</taxon>
        <taxon>Meloidogynidae</taxon>
        <taxon>Meloidogyninae</taxon>
        <taxon>Meloidogyne</taxon>
        <taxon>Meloidogyne incognita group</taxon>
    </lineage>
</organism>
<keyword evidence="6" id="KW-0811">Translocation</keyword>
<proteinExistence type="inferred from homology"/>
<reference evidence="12" key="1">
    <citation type="submission" date="2022-11" db="UniProtKB">
        <authorList>
            <consortium name="WormBaseParasite"/>
        </authorList>
    </citation>
    <scope>IDENTIFICATION</scope>
</reference>
<evidence type="ECO:0000313" key="11">
    <source>
        <dbReference type="Proteomes" id="UP000887563"/>
    </source>
</evidence>
<keyword evidence="8" id="KW-0539">Nucleus</keyword>
<evidence type="ECO:0000256" key="6">
    <source>
        <dbReference type="ARBA" id="ARBA00023010"/>
    </source>
</evidence>
<dbReference type="GO" id="GO:0006405">
    <property type="term" value="P:RNA export from nucleus"/>
    <property type="evidence" value="ECO:0007669"/>
    <property type="project" value="TreeGrafter"/>
</dbReference>
<evidence type="ECO:0000256" key="5">
    <source>
        <dbReference type="ARBA" id="ARBA00022927"/>
    </source>
</evidence>
<dbReference type="Proteomes" id="UP000887563">
    <property type="component" value="Unplaced"/>
</dbReference>
<dbReference type="InterPro" id="IPR026010">
    <property type="entry name" value="NSP1/NUP62"/>
</dbReference>
<comment type="subcellular location">
    <subcellularLocation>
        <location evidence="1">Nucleus</location>
        <location evidence="1">Nuclear pore complex</location>
    </subcellularLocation>
</comment>
<keyword evidence="11" id="KW-1185">Reference proteome</keyword>
<dbReference type="InterPro" id="IPR007758">
    <property type="entry name" value="Nucleoporin_NSP1_C"/>
</dbReference>
<dbReference type="Gene3D" id="1.20.5.170">
    <property type="match status" value="1"/>
</dbReference>
<dbReference type="Pfam" id="PF05064">
    <property type="entry name" value="Nsp1_C"/>
    <property type="match status" value="1"/>
</dbReference>
<dbReference type="PANTHER" id="PTHR12084">
    <property type="entry name" value="NUCLEAR PORE GLYCOPROTEIN P62-RELATED"/>
    <property type="match status" value="1"/>
</dbReference>
<evidence type="ECO:0000256" key="3">
    <source>
        <dbReference type="ARBA" id="ARBA00022448"/>
    </source>
</evidence>
<evidence type="ECO:0000256" key="4">
    <source>
        <dbReference type="ARBA" id="ARBA00022816"/>
    </source>
</evidence>
<feature type="coiled-coil region" evidence="9">
    <location>
        <begin position="530"/>
        <end position="557"/>
    </location>
</feature>
<evidence type="ECO:0000313" key="12">
    <source>
        <dbReference type="WBParaSite" id="Minc3s00664g15795"/>
    </source>
</evidence>
<name>A0A914LNF2_MELIC</name>
<dbReference type="GO" id="GO:0005543">
    <property type="term" value="F:phospholipid binding"/>
    <property type="evidence" value="ECO:0007669"/>
    <property type="project" value="TreeGrafter"/>
</dbReference>
<keyword evidence="9" id="KW-0175">Coiled coil</keyword>
<dbReference type="GO" id="GO:0006606">
    <property type="term" value="P:protein import into nucleus"/>
    <property type="evidence" value="ECO:0007669"/>
    <property type="project" value="TreeGrafter"/>
</dbReference>
<dbReference type="AlphaFoldDB" id="A0A914LNF2"/>
<feature type="coiled-coil region" evidence="9">
    <location>
        <begin position="408"/>
        <end position="456"/>
    </location>
</feature>
<dbReference type="GO" id="GO:0051028">
    <property type="term" value="P:mRNA transport"/>
    <property type="evidence" value="ECO:0007669"/>
    <property type="project" value="UniProtKB-KW"/>
</dbReference>
<accession>A0A914LNF2</accession>
<comment type="similarity">
    <text evidence="2">Belongs to the nucleoporin NSP1/NUP62 family.</text>
</comment>
<evidence type="ECO:0000256" key="7">
    <source>
        <dbReference type="ARBA" id="ARBA00023132"/>
    </source>
</evidence>
<feature type="domain" description="Nucleoporin NSP1-like C-terminal" evidence="10">
    <location>
        <begin position="367"/>
        <end position="458"/>
    </location>
</feature>
<evidence type="ECO:0000256" key="2">
    <source>
        <dbReference type="ARBA" id="ARBA00005911"/>
    </source>
</evidence>
<evidence type="ECO:0000256" key="1">
    <source>
        <dbReference type="ARBA" id="ARBA00004567"/>
    </source>
</evidence>
<sequence>MFGFPSAPATTASLFSTTSAASSTTSNLFSSAPATSAFMFSTTSAAPLTTSSLFGGATNKAPATTTSLFSTPPLTASTLFGGAPPTTSMPLFSAPATTASFFPTTSTAPLTASNLFGSAPIISSDSSSTDNFQSFWRCTNDNLTGIQLGYFFRLAPATTASLFSTAAVPLTTSTLFGGAPNKAPATTTSLFSTAPLTASTLFGGAPTTTTMPLFSAPATTASLFPTTSTAPLTTSNLFGGVPATSAPLFSAPATTASLFPTMSVAPITTSTLFGTPTTTSVPLSLSSAPATTASLFLAAPMTTTLFGGAPTTTSMPLTFSSAPATTATLATSLFGGTTSLASTTTSAPLFSTSVTTTTMTSTVGTVQPKVPNFRDLSTTLLRMRMDFEQQEKQFLDEVDDLNTFDVVLRKAQDKLIDVKKDVDELEQEKDRFCWEIDILGQQQEELEQIVKSFESQFNLPTQQDSTIIGGSQLFANSDSATPADVQRKNILQLQININAQLKLLDDEVGNLCGQISDLKRIAGLSSSTIAEDDQEKAEELENRLTSVDQIRQILRSQLESLIWVDKHSDALLERVQRATSDILTLQ</sequence>
<dbReference type="GO" id="GO:0044613">
    <property type="term" value="C:nuclear pore central transport channel"/>
    <property type="evidence" value="ECO:0007669"/>
    <property type="project" value="TreeGrafter"/>
</dbReference>
<keyword evidence="5" id="KW-0653">Protein transport</keyword>
<dbReference type="Pfam" id="PF13634">
    <property type="entry name" value="Nucleoporin_FG"/>
    <property type="match status" value="3"/>
</dbReference>
<keyword evidence="4" id="KW-0509">mRNA transport</keyword>
<dbReference type="PANTHER" id="PTHR12084:SF0">
    <property type="entry name" value="NUCLEAR PORE GLYCOPROTEIN P62"/>
    <property type="match status" value="1"/>
</dbReference>
<dbReference type="GO" id="GO:0017056">
    <property type="term" value="F:structural constituent of nuclear pore"/>
    <property type="evidence" value="ECO:0007669"/>
    <property type="project" value="InterPro"/>
</dbReference>
<evidence type="ECO:0000256" key="9">
    <source>
        <dbReference type="SAM" id="Coils"/>
    </source>
</evidence>
<evidence type="ECO:0000256" key="8">
    <source>
        <dbReference type="ARBA" id="ARBA00023242"/>
    </source>
</evidence>
<evidence type="ECO:0000259" key="10">
    <source>
        <dbReference type="Pfam" id="PF05064"/>
    </source>
</evidence>
<keyword evidence="7" id="KW-0906">Nuclear pore complex</keyword>
<dbReference type="InterPro" id="IPR025574">
    <property type="entry name" value="Nucleoporin_FG_rpt"/>
</dbReference>